<feature type="repeat" description="ANK" evidence="1">
    <location>
        <begin position="534"/>
        <end position="566"/>
    </location>
</feature>
<dbReference type="Pfam" id="PF12796">
    <property type="entry name" value="Ank_2"/>
    <property type="match status" value="1"/>
</dbReference>
<feature type="repeat" description="ANK" evidence="1">
    <location>
        <begin position="567"/>
        <end position="599"/>
    </location>
</feature>
<dbReference type="Proteomes" id="UP000756346">
    <property type="component" value="Unassembled WGS sequence"/>
</dbReference>
<feature type="compositionally biased region" description="Acidic residues" evidence="2">
    <location>
        <begin position="625"/>
        <end position="649"/>
    </location>
</feature>
<organism evidence="3 4">
    <name type="scientific">Microdochium trichocladiopsis</name>
    <dbReference type="NCBI Taxonomy" id="1682393"/>
    <lineage>
        <taxon>Eukaryota</taxon>
        <taxon>Fungi</taxon>
        <taxon>Dikarya</taxon>
        <taxon>Ascomycota</taxon>
        <taxon>Pezizomycotina</taxon>
        <taxon>Sordariomycetes</taxon>
        <taxon>Xylariomycetidae</taxon>
        <taxon>Xylariales</taxon>
        <taxon>Microdochiaceae</taxon>
        <taxon>Microdochium</taxon>
    </lineage>
</organism>
<feature type="repeat" description="ANK" evidence="1">
    <location>
        <begin position="1481"/>
        <end position="1513"/>
    </location>
</feature>
<accession>A0A9P8Y2S5</accession>
<evidence type="ECO:0000313" key="3">
    <source>
        <dbReference type="EMBL" id="KAH7026489.1"/>
    </source>
</evidence>
<dbReference type="Pfam" id="PF00023">
    <property type="entry name" value="Ank"/>
    <property type="match status" value="1"/>
</dbReference>
<dbReference type="GeneID" id="70180871"/>
<feature type="region of interest" description="Disordered" evidence="2">
    <location>
        <begin position="1753"/>
        <end position="1790"/>
    </location>
</feature>
<dbReference type="PROSITE" id="PS50088">
    <property type="entry name" value="ANK_REPEAT"/>
    <property type="match status" value="3"/>
</dbReference>
<feature type="region of interest" description="Disordered" evidence="2">
    <location>
        <begin position="1803"/>
        <end position="1827"/>
    </location>
</feature>
<dbReference type="PANTHER" id="PTHR24121:SF23">
    <property type="entry name" value="NO MECHANORECEPTOR POTENTIAL C, ISOFORM H"/>
    <property type="match status" value="1"/>
</dbReference>
<dbReference type="PRINTS" id="PR01415">
    <property type="entry name" value="ANKYRIN"/>
</dbReference>
<dbReference type="PROSITE" id="PS50297">
    <property type="entry name" value="ANK_REP_REGION"/>
    <property type="match status" value="3"/>
</dbReference>
<feature type="compositionally biased region" description="Basic and acidic residues" evidence="2">
    <location>
        <begin position="1771"/>
        <end position="1786"/>
    </location>
</feature>
<protein>
    <recommendedName>
        <fullName evidence="5">Ankyrin repeat protein</fullName>
    </recommendedName>
</protein>
<feature type="region of interest" description="Disordered" evidence="2">
    <location>
        <begin position="592"/>
        <end position="652"/>
    </location>
</feature>
<feature type="region of interest" description="Disordered" evidence="2">
    <location>
        <begin position="1177"/>
        <end position="1203"/>
    </location>
</feature>
<keyword evidence="4" id="KW-1185">Reference proteome</keyword>
<dbReference type="SUPFAM" id="SSF48403">
    <property type="entry name" value="Ankyrin repeat"/>
    <property type="match status" value="2"/>
</dbReference>
<sequence length="1827" mass="205488">MATTELPKLPAAHNELANYIASNPDTPLTKLMAPYREFEAHLREVYAQDRSNPLLTDPYLNVLPLFTKDTPNIKTRARNLDAESEEEKGRYIMALPEDKRRAHGSPAVVENLKEFRNNFSIFSESSLADMNWDNVVAAGSSVVNCILPVPAEYKKSKRALRQYYHEKFCPASDVDLFLYGLNEEEAIEKIKDIEARIKDAILSETTVVRTKNAITICSQYPTRHIQIVLRVYKSISEILTGFDIDCACAAYDGSQVYCVPRALASYITQINPIDLSRRSPSYENRLSKYSHRNFEVYWPELDRSRVDPTIYERSFQRTLGLARLLVLERLPTTNAREQYQRKRREERGRPELGARFQHRLFGNIKDNHEDEVADWVGEDEVSNYHTFTVPYGARFNAKKIEKLCYTKDLLLNAEWNQQKDRKVYLHRHPAFFGRVIDVIGDCCGTCPSPVTTEEKEIAEKESEIYCSGNVSFRIDDPGRQQIGSFNPLTEDDWTEMAYVGNTARLCQAIVDGDLEHVEDWLAQEGADPNTRDYTGRTPLHLAVTSSTVEIVKCLVDHGARLVARLADGQTALHLAAARGNVEMVKLLLEKSNANEEEEEDKLDQRRKARDVSTQEPEESSIAKEEETDSDAGDEDGSDGELIGEDDISDDGVQSAVTGSFVKLAKDDDAAKKDEAARLDDDSNDPDFYKIDVVAWDSKCSPLHLAILGGHCDVVKVLCQEFGADVLLPVKIGDGSYSDPHNAILTLVLALSLPLDRATEMAKTLLSLGATSSQADAQGVTAFHRFVKSGGPALVDILYENDANGLKTAVGHIAMSGSSWNPKATAPLNTAIAQGNSVLVLKLLEAGAKPQIDFDTWLKSAKFSFDKHLGNFESNQEHFRNGTDQPLITAIRSENPAIALELLERGADPNVLTKSSWEVVNKDWARRYNKGRAAIDVAKDSLEKLRRYRGEKLDFNKLNNKSTRVKESASVVEAPKGPIETDSFLSRFDKDTYQHWAVSSDIQYRVRYHEKELERFEKDRAAKANAAGLKEKQEAIDDLIAQLERVVSALEAKGAKSFKEQYPEIQDKTDSIKSAKDESQTPYQFEFNFNGVKDLTEARKAAYIELFEACWRGDIEGIKKYTLTSWDGEDKESPLQIAVSDNKSNNPFSLAFLRGHWDAAKAVLEIAQAQWTPKEAENARYKMTRDDDEEDSCEDSDAESGDEPEVYKEVVIDQVTIDNIGQISMQVNSHVLPTTMLEWAVPVMTGVDGQPHDQSSSYYLLHYAIAKGDLQQFKFLVDLYAHYTTQQPADDDDGSDGARKVFVFPVDRFNDVIKYGRTDMLTEIIKTTGAGLPFDELVKKSGTEMKTKPRYYQGLSVYGKKRADWANAGRNLVVKPTGPKASPLLTAAMQGSLTSLEWFASDTPLRYYTEFGSSKAAQGHPSVKHLRAVEGRFDRAIAKWLGMQSDLVLHCAVMGPLKDEQNRLIEYLTKTYPSSLETKSNEGYTPLFLAFLLGRVEYAKILIDAQADISVKDKKFNNLIHAALTNKPEKADRLRKLLELLEPDMRSHLFMQRNGLAHGGDTPLHFWLQNANQLSYRWQYNDHYGSYRSELGAEDKTNVQILKALLDISKGQELEILNSAGNTILHTAVLRQIPVQMALIIDANPKLLFRENAVGRTPPEIAYDRYIHEKVSSVTPIEDNVVDLTDLPSKEPSYFLHKVADKHKKFRTRKELTWEVCAQHLDKHKDGAKRRLVSLNEANDVAIRIGESYTGQRYFQKTPVEPADADEGEDEEAKKKREEEEAKREADISTIKYGETKHSAWATLEESKDIDDEAGDPVVCPDCGTAHD</sequence>
<gene>
    <name evidence="3" type="ORF">B0I36DRAFT_273482</name>
</gene>
<dbReference type="OrthoDB" id="539213at2759"/>
<name>A0A9P8Y2S5_9PEZI</name>
<evidence type="ECO:0008006" key="5">
    <source>
        <dbReference type="Google" id="ProtNLM"/>
    </source>
</evidence>
<reference evidence="3" key="1">
    <citation type="journal article" date="2021" name="Nat. Commun.">
        <title>Genetic determinants of endophytism in the Arabidopsis root mycobiome.</title>
        <authorList>
            <person name="Mesny F."/>
            <person name="Miyauchi S."/>
            <person name="Thiergart T."/>
            <person name="Pickel B."/>
            <person name="Atanasova L."/>
            <person name="Karlsson M."/>
            <person name="Huettel B."/>
            <person name="Barry K.W."/>
            <person name="Haridas S."/>
            <person name="Chen C."/>
            <person name="Bauer D."/>
            <person name="Andreopoulos W."/>
            <person name="Pangilinan J."/>
            <person name="LaButti K."/>
            <person name="Riley R."/>
            <person name="Lipzen A."/>
            <person name="Clum A."/>
            <person name="Drula E."/>
            <person name="Henrissat B."/>
            <person name="Kohler A."/>
            <person name="Grigoriev I.V."/>
            <person name="Martin F.M."/>
            <person name="Hacquard S."/>
        </authorList>
    </citation>
    <scope>NUCLEOTIDE SEQUENCE</scope>
    <source>
        <strain evidence="3">MPI-CAGE-CH-0230</strain>
    </source>
</reference>
<dbReference type="EMBL" id="JAGTJQ010000008">
    <property type="protein sequence ID" value="KAH7026489.1"/>
    <property type="molecule type" value="Genomic_DNA"/>
</dbReference>
<comment type="caution">
    <text evidence="3">The sequence shown here is derived from an EMBL/GenBank/DDBJ whole genome shotgun (WGS) entry which is preliminary data.</text>
</comment>
<dbReference type="SMART" id="SM00248">
    <property type="entry name" value="ANK"/>
    <property type="match status" value="8"/>
</dbReference>
<proteinExistence type="predicted"/>
<dbReference type="PANTHER" id="PTHR24121">
    <property type="entry name" value="NO MECHANORECEPTOR POTENTIAL C, ISOFORM D-RELATED"/>
    <property type="match status" value="1"/>
</dbReference>
<feature type="compositionally biased region" description="Basic and acidic residues" evidence="2">
    <location>
        <begin position="602"/>
        <end position="612"/>
    </location>
</feature>
<feature type="compositionally biased region" description="Acidic residues" evidence="2">
    <location>
        <begin position="1185"/>
        <end position="1203"/>
    </location>
</feature>
<evidence type="ECO:0000313" key="4">
    <source>
        <dbReference type="Proteomes" id="UP000756346"/>
    </source>
</evidence>
<dbReference type="InterPro" id="IPR036770">
    <property type="entry name" value="Ankyrin_rpt-contain_sf"/>
</dbReference>
<keyword evidence="1" id="KW-0040">ANK repeat</keyword>
<dbReference type="RefSeq" id="XP_046009706.1">
    <property type="nucleotide sequence ID" value="XM_046151325.1"/>
</dbReference>
<dbReference type="Gene3D" id="1.25.40.20">
    <property type="entry name" value="Ankyrin repeat-containing domain"/>
    <property type="match status" value="3"/>
</dbReference>
<evidence type="ECO:0000256" key="1">
    <source>
        <dbReference type="PROSITE-ProRule" id="PRU00023"/>
    </source>
</evidence>
<dbReference type="InterPro" id="IPR002110">
    <property type="entry name" value="Ankyrin_rpt"/>
</dbReference>
<evidence type="ECO:0000256" key="2">
    <source>
        <dbReference type="SAM" id="MobiDB-lite"/>
    </source>
</evidence>